<dbReference type="OrthoDB" id="2940255at2"/>
<dbReference type="GeneID" id="301135878"/>
<dbReference type="InterPro" id="IPR035167">
    <property type="entry name" value="DUF5316"/>
</dbReference>
<sequence length="71" mass="8109">MFNIFFTIGIIAILIAGLVIGAWQTGERNRRTVQNITPEDRTLRMKISTYSLAVGVICFIIVSVLWYFDIK</sequence>
<dbReference type="Proteomes" id="UP000036867">
    <property type="component" value="Unassembled WGS sequence"/>
</dbReference>
<feature type="transmembrane region" description="Helical" evidence="1">
    <location>
        <begin position="6"/>
        <end position="26"/>
    </location>
</feature>
<keyword evidence="3" id="KW-1185">Reference proteome</keyword>
<dbReference type="EMBL" id="LILB01000001">
    <property type="protein sequence ID" value="KOO52173.1"/>
    <property type="molecule type" value="Genomic_DNA"/>
</dbReference>
<protein>
    <submittedName>
        <fullName evidence="2">Uncharacterized protein</fullName>
    </submittedName>
</protein>
<evidence type="ECO:0000313" key="3">
    <source>
        <dbReference type="Proteomes" id="UP000036867"/>
    </source>
</evidence>
<evidence type="ECO:0000256" key="1">
    <source>
        <dbReference type="SAM" id="Phobius"/>
    </source>
</evidence>
<dbReference type="RefSeq" id="WP_053416348.1">
    <property type="nucleotide sequence ID" value="NZ_JBCMHV010000003.1"/>
</dbReference>
<keyword evidence="1" id="KW-1133">Transmembrane helix</keyword>
<keyword evidence="1" id="KW-0472">Membrane</keyword>
<dbReference type="AlphaFoldDB" id="A0A0M0LN75"/>
<reference evidence="3" key="1">
    <citation type="submission" date="2015-08" db="EMBL/GenBank/DDBJ databases">
        <title>Fjat-10028 dsm 16317.</title>
        <authorList>
            <person name="Liu B."/>
            <person name="Wang J."/>
            <person name="Zhu Y."/>
            <person name="Liu G."/>
            <person name="Chen Q."/>
            <person name="Chen Z."/>
            <person name="Lan J."/>
            <person name="Che J."/>
            <person name="Ge C."/>
            <person name="Shi H."/>
            <person name="Pan Z."/>
            <person name="Liu X."/>
        </authorList>
    </citation>
    <scope>NUCLEOTIDE SEQUENCE [LARGE SCALE GENOMIC DNA]</scope>
    <source>
        <strain evidence="3">DSM 16317</strain>
    </source>
</reference>
<dbReference type="Pfam" id="PF17247">
    <property type="entry name" value="DUF5316"/>
    <property type="match status" value="1"/>
</dbReference>
<name>A0A0M0LN75_9BACL</name>
<proteinExistence type="predicted"/>
<gene>
    <name evidence="2" type="ORF">AMD00_07140</name>
</gene>
<feature type="transmembrane region" description="Helical" evidence="1">
    <location>
        <begin position="47"/>
        <end position="68"/>
    </location>
</feature>
<comment type="caution">
    <text evidence="2">The sequence shown here is derived from an EMBL/GenBank/DDBJ whole genome shotgun (WGS) entry which is preliminary data.</text>
</comment>
<accession>A0A0M0LN75</accession>
<evidence type="ECO:0000313" key="2">
    <source>
        <dbReference type="EMBL" id="KOO52173.1"/>
    </source>
</evidence>
<organism evidence="2 3">
    <name type="scientific">Viridibacillus arvi</name>
    <dbReference type="NCBI Taxonomy" id="263475"/>
    <lineage>
        <taxon>Bacteria</taxon>
        <taxon>Bacillati</taxon>
        <taxon>Bacillota</taxon>
        <taxon>Bacilli</taxon>
        <taxon>Bacillales</taxon>
        <taxon>Caryophanaceae</taxon>
        <taxon>Viridibacillus</taxon>
    </lineage>
</organism>
<keyword evidence="1" id="KW-0812">Transmembrane</keyword>